<evidence type="ECO:0008006" key="3">
    <source>
        <dbReference type="Google" id="ProtNLM"/>
    </source>
</evidence>
<organism evidence="1 2">
    <name type="scientific">Aaosphaeria arxii CBS 175.79</name>
    <dbReference type="NCBI Taxonomy" id="1450172"/>
    <lineage>
        <taxon>Eukaryota</taxon>
        <taxon>Fungi</taxon>
        <taxon>Dikarya</taxon>
        <taxon>Ascomycota</taxon>
        <taxon>Pezizomycotina</taxon>
        <taxon>Dothideomycetes</taxon>
        <taxon>Pleosporomycetidae</taxon>
        <taxon>Pleosporales</taxon>
        <taxon>Pleosporales incertae sedis</taxon>
        <taxon>Aaosphaeria</taxon>
    </lineage>
</organism>
<dbReference type="Proteomes" id="UP000799778">
    <property type="component" value="Unassembled WGS sequence"/>
</dbReference>
<dbReference type="Gene3D" id="3.30.530.20">
    <property type="match status" value="1"/>
</dbReference>
<dbReference type="GeneID" id="54288815"/>
<sequence length="154" mass="17028">MSDTAALVDYVTVTRDINAPIGEVWGIIGGFGAEKAWYPGCKKLILEGFGLGSIRTFHYEYPSGPKAGETYIFSEEMTAIDIPNYSMSFRVRRPDYPDMVAYGTTALESLGSDKTRFIWSGKGSALPDEYMKVLQTDLNARFAELIEAIAAVFE</sequence>
<dbReference type="OrthoDB" id="4436220at2759"/>
<dbReference type="RefSeq" id="XP_033377210.1">
    <property type="nucleotide sequence ID" value="XM_033531418.1"/>
</dbReference>
<evidence type="ECO:0000313" key="1">
    <source>
        <dbReference type="EMBL" id="KAF2008871.1"/>
    </source>
</evidence>
<dbReference type="SUPFAM" id="SSF55961">
    <property type="entry name" value="Bet v1-like"/>
    <property type="match status" value="1"/>
</dbReference>
<gene>
    <name evidence="1" type="ORF">BU24DRAFT_456095</name>
</gene>
<dbReference type="Pfam" id="PF10604">
    <property type="entry name" value="Polyketide_cyc2"/>
    <property type="match status" value="1"/>
</dbReference>
<reference evidence="1" key="1">
    <citation type="journal article" date="2020" name="Stud. Mycol.">
        <title>101 Dothideomycetes genomes: a test case for predicting lifestyles and emergence of pathogens.</title>
        <authorList>
            <person name="Haridas S."/>
            <person name="Albert R."/>
            <person name="Binder M."/>
            <person name="Bloem J."/>
            <person name="Labutti K."/>
            <person name="Salamov A."/>
            <person name="Andreopoulos B."/>
            <person name="Baker S."/>
            <person name="Barry K."/>
            <person name="Bills G."/>
            <person name="Bluhm B."/>
            <person name="Cannon C."/>
            <person name="Castanera R."/>
            <person name="Culley D."/>
            <person name="Daum C."/>
            <person name="Ezra D."/>
            <person name="Gonzalez J."/>
            <person name="Henrissat B."/>
            <person name="Kuo A."/>
            <person name="Liang C."/>
            <person name="Lipzen A."/>
            <person name="Lutzoni F."/>
            <person name="Magnuson J."/>
            <person name="Mondo S."/>
            <person name="Nolan M."/>
            <person name="Ohm R."/>
            <person name="Pangilinan J."/>
            <person name="Park H.-J."/>
            <person name="Ramirez L."/>
            <person name="Alfaro M."/>
            <person name="Sun H."/>
            <person name="Tritt A."/>
            <person name="Yoshinaga Y."/>
            <person name="Zwiers L.-H."/>
            <person name="Turgeon B."/>
            <person name="Goodwin S."/>
            <person name="Spatafora J."/>
            <person name="Crous P."/>
            <person name="Grigoriev I."/>
        </authorList>
    </citation>
    <scope>NUCLEOTIDE SEQUENCE</scope>
    <source>
        <strain evidence="1">CBS 175.79</strain>
    </source>
</reference>
<keyword evidence="2" id="KW-1185">Reference proteome</keyword>
<dbReference type="InterPro" id="IPR019587">
    <property type="entry name" value="Polyketide_cyclase/dehydratase"/>
</dbReference>
<dbReference type="InterPro" id="IPR023393">
    <property type="entry name" value="START-like_dom_sf"/>
</dbReference>
<evidence type="ECO:0000313" key="2">
    <source>
        <dbReference type="Proteomes" id="UP000799778"/>
    </source>
</evidence>
<dbReference type="EMBL" id="ML978081">
    <property type="protein sequence ID" value="KAF2008871.1"/>
    <property type="molecule type" value="Genomic_DNA"/>
</dbReference>
<proteinExistence type="predicted"/>
<protein>
    <recommendedName>
        <fullName evidence="3">Bet v1-like protein</fullName>
    </recommendedName>
</protein>
<accession>A0A6A5X7H9</accession>
<name>A0A6A5X7H9_9PLEO</name>
<dbReference type="AlphaFoldDB" id="A0A6A5X7H9"/>
<dbReference type="CDD" id="cd07821">
    <property type="entry name" value="PYR_PYL_RCAR_like"/>
    <property type="match status" value="1"/>
</dbReference>